<name>A0ABU6TU13_9FABA</name>
<dbReference type="Proteomes" id="UP001341840">
    <property type="component" value="Unassembled WGS sequence"/>
</dbReference>
<sequence>MTSANSFKWPISSIGCGVMPIIRRWSPRQAASPPLLGVVPCLFSFVLPFLKKELGSRWMPMYWVGCQDRALLQTRYSSTGFQGRRTISASSWNGGVGPAKSLKRS</sequence>
<evidence type="ECO:0000313" key="1">
    <source>
        <dbReference type="EMBL" id="MED6151930.1"/>
    </source>
</evidence>
<feature type="non-terminal residue" evidence="1">
    <location>
        <position position="105"/>
    </location>
</feature>
<evidence type="ECO:0000313" key="2">
    <source>
        <dbReference type="Proteomes" id="UP001341840"/>
    </source>
</evidence>
<reference evidence="1 2" key="1">
    <citation type="journal article" date="2023" name="Plants (Basel)">
        <title>Bridging the Gap: Combining Genomics and Transcriptomics Approaches to Understand Stylosanthes scabra, an Orphan Legume from the Brazilian Caatinga.</title>
        <authorList>
            <person name="Ferreira-Neto J.R.C."/>
            <person name="da Silva M.D."/>
            <person name="Binneck E."/>
            <person name="de Melo N.F."/>
            <person name="da Silva R.H."/>
            <person name="de Melo A.L.T.M."/>
            <person name="Pandolfi V."/>
            <person name="Bustamante F.O."/>
            <person name="Brasileiro-Vidal A.C."/>
            <person name="Benko-Iseppon A.M."/>
        </authorList>
    </citation>
    <scope>NUCLEOTIDE SEQUENCE [LARGE SCALE GENOMIC DNA]</scope>
    <source>
        <tissue evidence="1">Leaves</tissue>
    </source>
</reference>
<accession>A0ABU6TU13</accession>
<comment type="caution">
    <text evidence="1">The sequence shown here is derived from an EMBL/GenBank/DDBJ whole genome shotgun (WGS) entry which is preliminary data.</text>
</comment>
<organism evidence="1 2">
    <name type="scientific">Stylosanthes scabra</name>
    <dbReference type="NCBI Taxonomy" id="79078"/>
    <lineage>
        <taxon>Eukaryota</taxon>
        <taxon>Viridiplantae</taxon>
        <taxon>Streptophyta</taxon>
        <taxon>Embryophyta</taxon>
        <taxon>Tracheophyta</taxon>
        <taxon>Spermatophyta</taxon>
        <taxon>Magnoliopsida</taxon>
        <taxon>eudicotyledons</taxon>
        <taxon>Gunneridae</taxon>
        <taxon>Pentapetalae</taxon>
        <taxon>rosids</taxon>
        <taxon>fabids</taxon>
        <taxon>Fabales</taxon>
        <taxon>Fabaceae</taxon>
        <taxon>Papilionoideae</taxon>
        <taxon>50 kb inversion clade</taxon>
        <taxon>dalbergioids sensu lato</taxon>
        <taxon>Dalbergieae</taxon>
        <taxon>Pterocarpus clade</taxon>
        <taxon>Stylosanthes</taxon>
    </lineage>
</organism>
<proteinExistence type="predicted"/>
<protein>
    <submittedName>
        <fullName evidence="1">Uncharacterized protein</fullName>
    </submittedName>
</protein>
<gene>
    <name evidence="1" type="ORF">PIB30_087025</name>
</gene>
<keyword evidence="2" id="KW-1185">Reference proteome</keyword>
<dbReference type="EMBL" id="JASCZI010092136">
    <property type="protein sequence ID" value="MED6151930.1"/>
    <property type="molecule type" value="Genomic_DNA"/>
</dbReference>